<protein>
    <recommendedName>
        <fullName evidence="1">DUF427 domain-containing protein</fullName>
    </recommendedName>
</protein>
<dbReference type="Proteomes" id="UP000237144">
    <property type="component" value="Unassembled WGS sequence"/>
</dbReference>
<dbReference type="Pfam" id="PF04248">
    <property type="entry name" value="NTP_transf_9"/>
    <property type="match status" value="1"/>
</dbReference>
<dbReference type="AlphaFoldDB" id="A0A2S5BHD4"/>
<accession>A0A2S5BHD4</accession>
<dbReference type="InterPro" id="IPR007361">
    <property type="entry name" value="DUF427"/>
</dbReference>
<dbReference type="InterPro" id="IPR038694">
    <property type="entry name" value="DUF427_sf"/>
</dbReference>
<dbReference type="PANTHER" id="PTHR34310:SF5">
    <property type="entry name" value="DUF427 DOMAIN PROTEIN (AFU_ORTHOLOGUE AFUA_3G02220)"/>
    <property type="match status" value="1"/>
</dbReference>
<evidence type="ECO:0000313" key="2">
    <source>
        <dbReference type="EMBL" id="POY76177.1"/>
    </source>
</evidence>
<dbReference type="Gene3D" id="2.170.150.40">
    <property type="entry name" value="Domain of unknown function (DUF427)"/>
    <property type="match status" value="1"/>
</dbReference>
<gene>
    <name evidence="2" type="ORF">BMF94_0900</name>
</gene>
<reference evidence="2 3" key="1">
    <citation type="journal article" date="2018" name="Front. Microbiol.">
        <title>Prospects for Fungal Bioremediation of Acidic Radioactive Waste Sites: Characterization and Genome Sequence of Rhodotorula taiwanensis MD1149.</title>
        <authorList>
            <person name="Tkavc R."/>
            <person name="Matrosova V.Y."/>
            <person name="Grichenko O.E."/>
            <person name="Gostincar C."/>
            <person name="Volpe R.P."/>
            <person name="Klimenkova P."/>
            <person name="Gaidamakova E.K."/>
            <person name="Zhou C.E."/>
            <person name="Stewart B.J."/>
            <person name="Lyman M.G."/>
            <person name="Malfatti S.A."/>
            <person name="Rubinfeld B."/>
            <person name="Courtot M."/>
            <person name="Singh J."/>
            <person name="Dalgard C.L."/>
            <person name="Hamilton T."/>
            <person name="Frey K.G."/>
            <person name="Gunde-Cimerman N."/>
            <person name="Dugan L."/>
            <person name="Daly M.J."/>
        </authorList>
    </citation>
    <scope>NUCLEOTIDE SEQUENCE [LARGE SCALE GENOMIC DNA]</scope>
    <source>
        <strain evidence="2 3">MD1149</strain>
    </source>
</reference>
<organism evidence="2 3">
    <name type="scientific">Rhodotorula taiwanensis</name>
    <dbReference type="NCBI Taxonomy" id="741276"/>
    <lineage>
        <taxon>Eukaryota</taxon>
        <taxon>Fungi</taxon>
        <taxon>Dikarya</taxon>
        <taxon>Basidiomycota</taxon>
        <taxon>Pucciniomycotina</taxon>
        <taxon>Microbotryomycetes</taxon>
        <taxon>Sporidiobolales</taxon>
        <taxon>Sporidiobolaceae</taxon>
        <taxon>Rhodotorula</taxon>
    </lineage>
</organism>
<feature type="domain" description="DUF427" evidence="1">
    <location>
        <begin position="106"/>
        <end position="167"/>
    </location>
</feature>
<name>A0A2S5BHD4_9BASI</name>
<comment type="caution">
    <text evidence="2">The sequence shown here is derived from an EMBL/GenBank/DDBJ whole genome shotgun (WGS) entry which is preliminary data.</text>
</comment>
<dbReference type="STRING" id="741276.A0A2S5BHD4"/>
<sequence>MPRLSRLFATISRHRQPFASPLLQTRNFTLGTRPNMVAVYANGTLLADSSATKVVEGNHYLYVLHVPLSPLGGAQGVIGPSSPTIPNISADRSVAASTDYAVRLSPPNDVKKEYFTSSKTHTHCPWKGDASYYNVKVGGDVITDAAWYYPQAKEKAKDIEGYVAFYKTKVKIHE</sequence>
<dbReference type="OrthoDB" id="2524665at2759"/>
<dbReference type="PANTHER" id="PTHR34310">
    <property type="entry name" value="DUF427 DOMAIN PROTEIN (AFU_ORTHOLOGUE AFUA_3G02220)"/>
    <property type="match status" value="1"/>
</dbReference>
<dbReference type="EMBL" id="PJQD01000008">
    <property type="protein sequence ID" value="POY76177.1"/>
    <property type="molecule type" value="Genomic_DNA"/>
</dbReference>
<keyword evidence="3" id="KW-1185">Reference proteome</keyword>
<proteinExistence type="predicted"/>
<evidence type="ECO:0000313" key="3">
    <source>
        <dbReference type="Proteomes" id="UP000237144"/>
    </source>
</evidence>
<evidence type="ECO:0000259" key="1">
    <source>
        <dbReference type="Pfam" id="PF04248"/>
    </source>
</evidence>